<sequence length="292" mass="33099">MSSYWFPLNAVYKWWYGSELYSKPWRSVNWESKSEIVADIRNITPSNPNINHLRILLHGPVGMGKTSFINSLNSVFQNRIITKEKAAPSSSTSCTKKYKGCEIKHPGSETLKLTMFDFKGLELGARNVHDDDLRSALHGHLPDGYKFDDANPLTSDDPNYIQNPTTGQKTHCVVCVVSANSISRMPNETIGKMKRFLEEASDHGIPRAVVMTMGDLLCPAVRNNMKYIYISKIIKNKMEDCSNKLQIPMNCIFPVNNYHEETETNDDMDMLLLLALKQIAHFANDHVADLQE</sequence>
<gene>
    <name evidence="2" type="ORF">HF521_004867</name>
</gene>
<dbReference type="Gene3D" id="3.40.50.300">
    <property type="entry name" value="P-loop containing nucleotide triphosphate hydrolases"/>
    <property type="match status" value="1"/>
</dbReference>
<dbReference type="GO" id="GO:0006955">
    <property type="term" value="P:immune response"/>
    <property type="evidence" value="ECO:0007669"/>
    <property type="project" value="TreeGrafter"/>
</dbReference>
<dbReference type="InterPro" id="IPR027417">
    <property type="entry name" value="P-loop_NTPase"/>
</dbReference>
<protein>
    <recommendedName>
        <fullName evidence="1">KAP NTPase domain-containing protein</fullName>
    </recommendedName>
</protein>
<dbReference type="AlphaFoldDB" id="A0A8T0B2A3"/>
<reference evidence="2" key="1">
    <citation type="submission" date="2020-08" db="EMBL/GenBank/DDBJ databases">
        <title>Chromosome-level assembly of Southern catfish (Silurus meridionalis) provides insights into visual adaptation to the nocturnal and benthic lifestyles.</title>
        <authorList>
            <person name="Zhang Y."/>
            <person name="Wang D."/>
            <person name="Peng Z."/>
        </authorList>
    </citation>
    <scope>NUCLEOTIDE SEQUENCE</scope>
    <source>
        <strain evidence="2">SWU-2019-XX</strain>
        <tissue evidence="2">Muscle</tissue>
    </source>
</reference>
<feature type="domain" description="KAP NTPase" evidence="1">
    <location>
        <begin position="51"/>
        <end position="198"/>
    </location>
</feature>
<name>A0A8T0B2A3_SILME</name>
<evidence type="ECO:0000259" key="1">
    <source>
        <dbReference type="Pfam" id="PF07693"/>
    </source>
</evidence>
<dbReference type="InterPro" id="IPR011646">
    <property type="entry name" value="KAP_P-loop"/>
</dbReference>
<accession>A0A8T0B2A3</accession>
<comment type="caution">
    <text evidence="2">The sequence shown here is derived from an EMBL/GenBank/DDBJ whole genome shotgun (WGS) entry which is preliminary data.</text>
</comment>
<evidence type="ECO:0000313" key="3">
    <source>
        <dbReference type="Proteomes" id="UP000606274"/>
    </source>
</evidence>
<dbReference type="Pfam" id="PF07693">
    <property type="entry name" value="KAP_NTPase"/>
    <property type="match status" value="1"/>
</dbReference>
<dbReference type="EMBL" id="JABFDY010000014">
    <property type="protein sequence ID" value="KAF7698357.1"/>
    <property type="molecule type" value="Genomic_DNA"/>
</dbReference>
<keyword evidence="3" id="KW-1185">Reference proteome</keyword>
<proteinExistence type="predicted"/>
<organism evidence="2 3">
    <name type="scientific">Silurus meridionalis</name>
    <name type="common">Southern catfish</name>
    <name type="synonym">Silurus soldatovi meridionalis</name>
    <dbReference type="NCBI Taxonomy" id="175797"/>
    <lineage>
        <taxon>Eukaryota</taxon>
        <taxon>Metazoa</taxon>
        <taxon>Chordata</taxon>
        <taxon>Craniata</taxon>
        <taxon>Vertebrata</taxon>
        <taxon>Euteleostomi</taxon>
        <taxon>Actinopterygii</taxon>
        <taxon>Neopterygii</taxon>
        <taxon>Teleostei</taxon>
        <taxon>Ostariophysi</taxon>
        <taxon>Siluriformes</taxon>
        <taxon>Siluridae</taxon>
        <taxon>Silurus</taxon>
    </lineage>
</organism>
<dbReference type="PANTHER" id="PTHR14241">
    <property type="entry name" value="INTERFERON-INDUCED PROTEIN 44"/>
    <property type="match status" value="1"/>
</dbReference>
<dbReference type="PANTHER" id="PTHR14241:SF1">
    <property type="entry name" value="INTERFERON-INDUCED PROTEIN 44-RELATED"/>
    <property type="match status" value="1"/>
</dbReference>
<dbReference type="SUPFAM" id="SSF52540">
    <property type="entry name" value="P-loop containing nucleoside triphosphate hydrolases"/>
    <property type="match status" value="1"/>
</dbReference>
<evidence type="ECO:0000313" key="2">
    <source>
        <dbReference type="EMBL" id="KAF7698357.1"/>
    </source>
</evidence>
<dbReference type="Proteomes" id="UP000606274">
    <property type="component" value="Unassembled WGS sequence"/>
</dbReference>
<dbReference type="OrthoDB" id="8915152at2759"/>